<evidence type="ECO:0000259" key="3">
    <source>
        <dbReference type="Pfam" id="PF02894"/>
    </source>
</evidence>
<dbReference type="GO" id="GO:0000166">
    <property type="term" value="F:nucleotide binding"/>
    <property type="evidence" value="ECO:0007669"/>
    <property type="project" value="InterPro"/>
</dbReference>
<feature type="domain" description="Gfo/Idh/MocA-like oxidoreductase C-terminal" evidence="3">
    <location>
        <begin position="132"/>
        <end position="362"/>
    </location>
</feature>
<dbReference type="InterPro" id="IPR000683">
    <property type="entry name" value="Gfo/Idh/MocA-like_OxRdtase_N"/>
</dbReference>
<dbReference type="Proteomes" id="UP000437709">
    <property type="component" value="Unassembled WGS sequence"/>
</dbReference>
<reference evidence="4 5" key="1">
    <citation type="submission" date="2019-10" db="EMBL/GenBank/DDBJ databases">
        <title>Georgenia wutianyii sp. nov. and Georgenia yuyongxinii sp. nov. isolated from plateau pika (Ochotona curzoniae) in the Qinghai-Tibet plateau of China.</title>
        <authorList>
            <person name="Tian Z."/>
        </authorList>
    </citation>
    <scope>NUCLEOTIDE SEQUENCE [LARGE SCALE GENOMIC DNA]</scope>
    <source>
        <strain evidence="4 5">JCM 19765</strain>
    </source>
</reference>
<dbReference type="InterPro" id="IPR036291">
    <property type="entry name" value="NAD(P)-bd_dom_sf"/>
</dbReference>
<protein>
    <submittedName>
        <fullName evidence="4">Gfo/Idh/MocA family oxidoreductase</fullName>
    </submittedName>
</protein>
<dbReference type="SUPFAM" id="SSF51735">
    <property type="entry name" value="NAD(P)-binding Rossmann-fold domains"/>
    <property type="match status" value="1"/>
</dbReference>
<comment type="similarity">
    <text evidence="1">Belongs to the Gfo/Idh/MocA family.</text>
</comment>
<dbReference type="InterPro" id="IPR004104">
    <property type="entry name" value="Gfo/Idh/MocA-like_OxRdtase_C"/>
</dbReference>
<accession>A0A6N7EBK8</accession>
<name>A0A6N7EBK8_9MICO</name>
<sequence length="375" mass="40497">MDQVRYGIVGTGYFGAEIGRYLASRPDAAVTVVHDPDNGERFAAEVGARAATSAEELCAAADVDAVVVASPNWAHREPVVLAARSGKAVFCEKPIALSYEDCAAMVEETSRAGVLFMAGHVMNFMAGVRRAKALIAEGAIGEVLFCRAVRNGWEDPQGAVSWKKRRELSGGHLYHHIHELDLIQSIMGPAQVATMVGGNVAHRGEGFGDEDDMLLITLEFGPDRFATLEYGSAFRWPEHHVLVQGTLGAIRIDLQDPGCELRAPGREETFLLHRTQQEDDDRRAIYRGSETDGAVMYGNPERRPPLWLRGIIEEELSYFTGVLRGAAPLAEFAALTDGSAATAAIATADALTLSLRESRKVRVASVTTPLDPAAV</sequence>
<dbReference type="PANTHER" id="PTHR43377">
    <property type="entry name" value="BILIVERDIN REDUCTASE A"/>
    <property type="match status" value="1"/>
</dbReference>
<feature type="domain" description="Gfo/Idh/MocA-like oxidoreductase N-terminal" evidence="2">
    <location>
        <begin position="4"/>
        <end position="120"/>
    </location>
</feature>
<dbReference type="EMBL" id="WHPC01000001">
    <property type="protein sequence ID" value="MPV35519.1"/>
    <property type="molecule type" value="Genomic_DNA"/>
</dbReference>
<dbReference type="PANTHER" id="PTHR43377:SF1">
    <property type="entry name" value="BILIVERDIN REDUCTASE A"/>
    <property type="match status" value="1"/>
</dbReference>
<organism evidence="4 5">
    <name type="scientific">Georgenia subflava</name>
    <dbReference type="NCBI Taxonomy" id="1622177"/>
    <lineage>
        <taxon>Bacteria</taxon>
        <taxon>Bacillati</taxon>
        <taxon>Actinomycetota</taxon>
        <taxon>Actinomycetes</taxon>
        <taxon>Micrococcales</taxon>
        <taxon>Bogoriellaceae</taxon>
        <taxon>Georgenia</taxon>
    </lineage>
</organism>
<dbReference type="Gene3D" id="3.40.50.720">
    <property type="entry name" value="NAD(P)-binding Rossmann-like Domain"/>
    <property type="match status" value="1"/>
</dbReference>
<dbReference type="OrthoDB" id="9792085at2"/>
<dbReference type="Gene3D" id="3.30.360.10">
    <property type="entry name" value="Dihydrodipicolinate Reductase, domain 2"/>
    <property type="match status" value="1"/>
</dbReference>
<evidence type="ECO:0000313" key="5">
    <source>
        <dbReference type="Proteomes" id="UP000437709"/>
    </source>
</evidence>
<dbReference type="AlphaFoldDB" id="A0A6N7EBK8"/>
<dbReference type="Pfam" id="PF01408">
    <property type="entry name" value="GFO_IDH_MocA"/>
    <property type="match status" value="1"/>
</dbReference>
<dbReference type="SUPFAM" id="SSF55347">
    <property type="entry name" value="Glyceraldehyde-3-phosphate dehydrogenase-like, C-terminal domain"/>
    <property type="match status" value="1"/>
</dbReference>
<evidence type="ECO:0000256" key="1">
    <source>
        <dbReference type="ARBA" id="ARBA00010928"/>
    </source>
</evidence>
<comment type="caution">
    <text evidence="4">The sequence shown here is derived from an EMBL/GenBank/DDBJ whole genome shotgun (WGS) entry which is preliminary data.</text>
</comment>
<gene>
    <name evidence="4" type="ORF">GB881_00400</name>
</gene>
<proteinExistence type="inferred from homology"/>
<dbReference type="Pfam" id="PF02894">
    <property type="entry name" value="GFO_IDH_MocA_C"/>
    <property type="match status" value="1"/>
</dbReference>
<evidence type="ECO:0000313" key="4">
    <source>
        <dbReference type="EMBL" id="MPV35519.1"/>
    </source>
</evidence>
<evidence type="ECO:0000259" key="2">
    <source>
        <dbReference type="Pfam" id="PF01408"/>
    </source>
</evidence>
<dbReference type="InterPro" id="IPR051450">
    <property type="entry name" value="Gfo/Idh/MocA_Oxidoreductases"/>
</dbReference>
<keyword evidence="5" id="KW-1185">Reference proteome</keyword>